<dbReference type="AlphaFoldDB" id="A0AAV3PI06"/>
<dbReference type="Proteomes" id="UP001454036">
    <property type="component" value="Unassembled WGS sequence"/>
</dbReference>
<dbReference type="EMBL" id="BAABME010001611">
    <property type="protein sequence ID" value="GAA0150542.1"/>
    <property type="molecule type" value="Genomic_DNA"/>
</dbReference>
<proteinExistence type="predicted"/>
<reference evidence="1 2" key="1">
    <citation type="submission" date="2024-01" db="EMBL/GenBank/DDBJ databases">
        <title>The complete chloroplast genome sequence of Lithospermum erythrorhizon: insights into the phylogenetic relationship among Boraginaceae species and the maternal lineages of purple gromwells.</title>
        <authorList>
            <person name="Okada T."/>
            <person name="Watanabe K."/>
        </authorList>
    </citation>
    <scope>NUCLEOTIDE SEQUENCE [LARGE SCALE GENOMIC DNA]</scope>
</reference>
<evidence type="ECO:0000313" key="1">
    <source>
        <dbReference type="EMBL" id="GAA0150542.1"/>
    </source>
</evidence>
<dbReference type="PANTHER" id="PTHR47592:SF31">
    <property type="entry name" value="ZINC FINGER, CCHC-TYPE-RELATED"/>
    <property type="match status" value="1"/>
</dbReference>
<gene>
    <name evidence="1" type="ORF">LIER_09466</name>
</gene>
<dbReference type="PANTHER" id="PTHR47592">
    <property type="entry name" value="PBF68 PROTEIN"/>
    <property type="match status" value="1"/>
</dbReference>
<organism evidence="1 2">
    <name type="scientific">Lithospermum erythrorhizon</name>
    <name type="common">Purple gromwell</name>
    <name type="synonym">Lithospermum officinale var. erythrorhizon</name>
    <dbReference type="NCBI Taxonomy" id="34254"/>
    <lineage>
        <taxon>Eukaryota</taxon>
        <taxon>Viridiplantae</taxon>
        <taxon>Streptophyta</taxon>
        <taxon>Embryophyta</taxon>
        <taxon>Tracheophyta</taxon>
        <taxon>Spermatophyta</taxon>
        <taxon>Magnoliopsida</taxon>
        <taxon>eudicotyledons</taxon>
        <taxon>Gunneridae</taxon>
        <taxon>Pentapetalae</taxon>
        <taxon>asterids</taxon>
        <taxon>lamiids</taxon>
        <taxon>Boraginales</taxon>
        <taxon>Boraginaceae</taxon>
        <taxon>Boraginoideae</taxon>
        <taxon>Lithospermeae</taxon>
        <taxon>Lithospermum</taxon>
    </lineage>
</organism>
<accession>A0AAV3PI06</accession>
<dbReference type="Pfam" id="PF14223">
    <property type="entry name" value="Retrotran_gag_2"/>
    <property type="match status" value="1"/>
</dbReference>
<keyword evidence="2" id="KW-1185">Reference proteome</keyword>
<sequence>MDIGGSSTVHPIRVTKPNIFDVDQLNRFDGNDFDRWQDQVKWVLTSVGCFYILNNNLESLPEITPEIDEHQKKAATVTIAKRKNDEVMCRGYILNSFSKMLNNTYRPMKTAREISDALHNKYFNIKKGTDRFIVVNYFDHKFDPNKSVMDESSALDAYIAKLAKLNIVVPDAIQVGAILSKLPLSWNSYRKKILRSNETFTVQELTTNMQIEVENRSREVNLGCEKANYVSVDLLPGLVKNLSTSNGRRKSLKDPLV</sequence>
<comment type="caution">
    <text evidence="1">The sequence shown here is derived from an EMBL/GenBank/DDBJ whole genome shotgun (WGS) entry which is preliminary data.</text>
</comment>
<name>A0AAV3PI06_LITER</name>
<evidence type="ECO:0000313" key="2">
    <source>
        <dbReference type="Proteomes" id="UP001454036"/>
    </source>
</evidence>
<protein>
    <submittedName>
        <fullName evidence="1">Uncharacterized protein</fullName>
    </submittedName>
</protein>